<protein>
    <recommendedName>
        <fullName evidence="3">Ubiquitin conjugation factor E4 core domain-containing protein</fullName>
    </recommendedName>
</protein>
<keyword evidence="2" id="KW-0833">Ubl conjugation pathway</keyword>
<evidence type="ECO:0000313" key="4">
    <source>
        <dbReference type="EMBL" id="KAF6166436.1"/>
    </source>
</evidence>
<dbReference type="OrthoDB" id="10504556at2759"/>
<evidence type="ECO:0000256" key="1">
    <source>
        <dbReference type="ARBA" id="ARBA00022679"/>
    </source>
</evidence>
<reference evidence="4 5" key="1">
    <citation type="journal article" date="2020" name="IScience">
        <title>Genome Sequencing of the Endangered Kingdonia uniflora (Circaeasteraceae, Ranunculales) Reveals Potential Mechanisms of Evolutionary Specialization.</title>
        <authorList>
            <person name="Sun Y."/>
            <person name="Deng T."/>
            <person name="Zhang A."/>
            <person name="Moore M.J."/>
            <person name="Landis J.B."/>
            <person name="Lin N."/>
            <person name="Zhang H."/>
            <person name="Zhang X."/>
            <person name="Huang J."/>
            <person name="Zhang X."/>
            <person name="Sun H."/>
            <person name="Wang H."/>
        </authorList>
    </citation>
    <scope>NUCLEOTIDE SEQUENCE [LARGE SCALE GENOMIC DNA]</scope>
    <source>
        <strain evidence="4">TB1705</strain>
        <tissue evidence="4">Leaf</tissue>
    </source>
</reference>
<evidence type="ECO:0000313" key="5">
    <source>
        <dbReference type="Proteomes" id="UP000541444"/>
    </source>
</evidence>
<keyword evidence="5" id="KW-1185">Reference proteome</keyword>
<accession>A0A7J7NGX4</accession>
<feature type="domain" description="Ubiquitin conjugation factor E4 core" evidence="3">
    <location>
        <begin position="70"/>
        <end position="103"/>
    </location>
</feature>
<dbReference type="InterPro" id="IPR019474">
    <property type="entry name" value="Ub_conjug_fac_E4_core"/>
</dbReference>
<evidence type="ECO:0000259" key="3">
    <source>
        <dbReference type="Pfam" id="PF10408"/>
    </source>
</evidence>
<keyword evidence="1" id="KW-0808">Transferase</keyword>
<name>A0A7J7NGX4_9MAGN</name>
<dbReference type="GO" id="GO:0006511">
    <property type="term" value="P:ubiquitin-dependent protein catabolic process"/>
    <property type="evidence" value="ECO:0007669"/>
    <property type="project" value="InterPro"/>
</dbReference>
<dbReference type="GO" id="GO:0034450">
    <property type="term" value="F:ubiquitin-ubiquitin ligase activity"/>
    <property type="evidence" value="ECO:0007669"/>
    <property type="project" value="InterPro"/>
</dbReference>
<sequence>MHFENSNFRCETDEYFPVKFSPAARDGSLSCAFPAGWLGQYGSSDATNILLGALSQVKYVKSRTSLASLEVIAKNSSRAHMQIDLITCASSGMFVNLCDVMLRHTISECFDVKDESMERYKAQLRRISLPHKLWVPSYGEQ</sequence>
<proteinExistence type="predicted"/>
<evidence type="ECO:0000256" key="2">
    <source>
        <dbReference type="ARBA" id="ARBA00022786"/>
    </source>
</evidence>
<gene>
    <name evidence="4" type="ORF">GIB67_034987</name>
</gene>
<dbReference type="AlphaFoldDB" id="A0A7J7NGX4"/>
<dbReference type="EMBL" id="JACGCM010000792">
    <property type="protein sequence ID" value="KAF6166436.1"/>
    <property type="molecule type" value="Genomic_DNA"/>
</dbReference>
<dbReference type="Pfam" id="PF10408">
    <property type="entry name" value="Ufd2P_core"/>
    <property type="match status" value="1"/>
</dbReference>
<dbReference type="GO" id="GO:0016567">
    <property type="term" value="P:protein ubiquitination"/>
    <property type="evidence" value="ECO:0007669"/>
    <property type="project" value="InterPro"/>
</dbReference>
<dbReference type="Proteomes" id="UP000541444">
    <property type="component" value="Unassembled WGS sequence"/>
</dbReference>
<dbReference type="GO" id="GO:0000151">
    <property type="term" value="C:ubiquitin ligase complex"/>
    <property type="evidence" value="ECO:0007669"/>
    <property type="project" value="InterPro"/>
</dbReference>
<feature type="non-terminal residue" evidence="4">
    <location>
        <position position="1"/>
    </location>
</feature>
<comment type="caution">
    <text evidence="4">The sequence shown here is derived from an EMBL/GenBank/DDBJ whole genome shotgun (WGS) entry which is preliminary data.</text>
</comment>
<organism evidence="4 5">
    <name type="scientific">Kingdonia uniflora</name>
    <dbReference type="NCBI Taxonomy" id="39325"/>
    <lineage>
        <taxon>Eukaryota</taxon>
        <taxon>Viridiplantae</taxon>
        <taxon>Streptophyta</taxon>
        <taxon>Embryophyta</taxon>
        <taxon>Tracheophyta</taxon>
        <taxon>Spermatophyta</taxon>
        <taxon>Magnoliopsida</taxon>
        <taxon>Ranunculales</taxon>
        <taxon>Circaeasteraceae</taxon>
        <taxon>Kingdonia</taxon>
    </lineage>
</organism>